<evidence type="ECO:0008006" key="7">
    <source>
        <dbReference type="Google" id="ProtNLM"/>
    </source>
</evidence>
<evidence type="ECO:0000313" key="5">
    <source>
        <dbReference type="EMBL" id="GMG82692.1"/>
    </source>
</evidence>
<sequence>MAETARALGAQGPAVIGFLNDEVPRGARIGVYPVLGSFADWPALPAAVQFIAPLHKVRQMPRRAARIEGLGIPDPRWARLVDGRSAVAAGVTLGVGSLVGPHAEIQAGTHLGRHVAVRGSGYVGHDVAIGDFAFIGARAVVCGYCRIGEGAHLAPGALIREGVRIGRFAVVGLGAVVLRDVEDYAVVAGNPARRIGDVPAAEADR</sequence>
<protein>
    <recommendedName>
        <fullName evidence="7">Acetyltransferase</fullName>
    </recommendedName>
</protein>
<evidence type="ECO:0000256" key="2">
    <source>
        <dbReference type="ARBA" id="ARBA00022679"/>
    </source>
</evidence>
<dbReference type="PANTHER" id="PTHR43300">
    <property type="entry name" value="ACETYLTRANSFERASE"/>
    <property type="match status" value="1"/>
</dbReference>
<dbReference type="InterPro" id="IPR018357">
    <property type="entry name" value="Hexapep_transf_CS"/>
</dbReference>
<comment type="similarity">
    <text evidence="1">Belongs to the transferase hexapeptide repeat family.</text>
</comment>
<evidence type="ECO:0000256" key="3">
    <source>
        <dbReference type="ARBA" id="ARBA00022737"/>
    </source>
</evidence>
<name>A0ABQ6LI78_9RHOB</name>
<proteinExistence type="inferred from homology"/>
<dbReference type="PROSITE" id="PS00101">
    <property type="entry name" value="HEXAPEP_TRANSFERASES"/>
    <property type="match status" value="1"/>
</dbReference>
<dbReference type="Pfam" id="PF00132">
    <property type="entry name" value="Hexapep"/>
    <property type="match status" value="1"/>
</dbReference>
<dbReference type="InterPro" id="IPR001451">
    <property type="entry name" value="Hexapep"/>
</dbReference>
<keyword evidence="3" id="KW-0677">Repeat</keyword>
<reference evidence="5 6" key="1">
    <citation type="submission" date="2023-04" db="EMBL/GenBank/DDBJ databases">
        <title>Marinoamorphus aggregata gen. nov., sp. Nov., isolate from tissue of brittle star Ophioplocus japonicus.</title>
        <authorList>
            <person name="Kawano K."/>
            <person name="Sawayama S."/>
            <person name="Nakagawa S."/>
        </authorList>
    </citation>
    <scope>NUCLEOTIDE SEQUENCE [LARGE SCALE GENOMIC DNA]</scope>
    <source>
        <strain evidence="5 6">NKW23</strain>
    </source>
</reference>
<evidence type="ECO:0000256" key="1">
    <source>
        <dbReference type="ARBA" id="ARBA00007274"/>
    </source>
</evidence>
<keyword evidence="2" id="KW-0808">Transferase</keyword>
<accession>A0ABQ6LI78</accession>
<evidence type="ECO:0000256" key="4">
    <source>
        <dbReference type="ARBA" id="ARBA00023315"/>
    </source>
</evidence>
<dbReference type="InterPro" id="IPR050179">
    <property type="entry name" value="Trans_hexapeptide_repeat"/>
</dbReference>
<dbReference type="Gene3D" id="2.160.10.10">
    <property type="entry name" value="Hexapeptide repeat proteins"/>
    <property type="match status" value="1"/>
</dbReference>
<dbReference type="Proteomes" id="UP001239909">
    <property type="component" value="Unassembled WGS sequence"/>
</dbReference>
<keyword evidence="4" id="KW-0012">Acyltransferase</keyword>
<gene>
    <name evidence="5" type="ORF">LNKW23_19050</name>
</gene>
<dbReference type="EMBL" id="BSYI01000012">
    <property type="protein sequence ID" value="GMG82692.1"/>
    <property type="molecule type" value="Genomic_DNA"/>
</dbReference>
<keyword evidence="6" id="KW-1185">Reference proteome</keyword>
<dbReference type="InterPro" id="IPR011004">
    <property type="entry name" value="Trimer_LpxA-like_sf"/>
</dbReference>
<dbReference type="SUPFAM" id="SSF51161">
    <property type="entry name" value="Trimeric LpxA-like enzymes"/>
    <property type="match status" value="1"/>
</dbReference>
<comment type="caution">
    <text evidence="5">The sequence shown here is derived from an EMBL/GenBank/DDBJ whole genome shotgun (WGS) entry which is preliminary data.</text>
</comment>
<dbReference type="PANTHER" id="PTHR43300:SF4">
    <property type="entry name" value="ACYL-[ACYL-CARRIER-PROTEIN]--UDP-N-ACETYLGLUCOSAMINE O-ACYLTRANSFERASE"/>
    <property type="match status" value="1"/>
</dbReference>
<evidence type="ECO:0000313" key="6">
    <source>
        <dbReference type="Proteomes" id="UP001239909"/>
    </source>
</evidence>
<organism evidence="5 6">
    <name type="scientific">Paralimibaculum aggregatum</name>
    <dbReference type="NCBI Taxonomy" id="3036245"/>
    <lineage>
        <taxon>Bacteria</taxon>
        <taxon>Pseudomonadati</taxon>
        <taxon>Pseudomonadota</taxon>
        <taxon>Alphaproteobacteria</taxon>
        <taxon>Rhodobacterales</taxon>
        <taxon>Paracoccaceae</taxon>
        <taxon>Paralimibaculum</taxon>
    </lineage>
</organism>